<dbReference type="InterPro" id="IPR016162">
    <property type="entry name" value="Ald_DH_N"/>
</dbReference>
<feature type="compositionally biased region" description="Low complexity" evidence="2">
    <location>
        <begin position="1"/>
        <end position="18"/>
    </location>
</feature>
<protein>
    <submittedName>
        <fullName evidence="4">Aldehyde dehydrogenase (NADP(+))</fullName>
    </submittedName>
</protein>
<dbReference type="InterPro" id="IPR016161">
    <property type="entry name" value="Ald_DH/histidinol_DH"/>
</dbReference>
<evidence type="ECO:0000256" key="2">
    <source>
        <dbReference type="SAM" id="MobiDB-lite"/>
    </source>
</evidence>
<keyword evidence="1" id="KW-0560">Oxidoreductase</keyword>
<dbReference type="Pfam" id="PF00171">
    <property type="entry name" value="Aldedh"/>
    <property type="match status" value="1"/>
</dbReference>
<organism evidence="4 5">
    <name type="scientific">Terrabacter terrae</name>
    <dbReference type="NCBI Taxonomy" id="318434"/>
    <lineage>
        <taxon>Bacteria</taxon>
        <taxon>Bacillati</taxon>
        <taxon>Actinomycetota</taxon>
        <taxon>Actinomycetes</taxon>
        <taxon>Micrococcales</taxon>
        <taxon>Intrasporangiaceae</taxon>
        <taxon>Terrabacter</taxon>
    </lineage>
</organism>
<reference evidence="5" key="1">
    <citation type="journal article" date="2019" name="Int. J. Syst. Evol. Microbiol.">
        <title>The Global Catalogue of Microorganisms (GCM) 10K type strain sequencing project: providing services to taxonomists for standard genome sequencing and annotation.</title>
        <authorList>
            <consortium name="The Broad Institute Genomics Platform"/>
            <consortium name="The Broad Institute Genome Sequencing Center for Infectious Disease"/>
            <person name="Wu L."/>
            <person name="Ma J."/>
        </authorList>
    </citation>
    <scope>NUCLEOTIDE SEQUENCE [LARGE SCALE GENOMIC DNA]</scope>
    <source>
        <strain evidence="5">JCM 14283</strain>
    </source>
</reference>
<dbReference type="PANTHER" id="PTHR43353:SF3">
    <property type="entry name" value="ALDEHYDE DEHYDROGENASE-RELATED"/>
    <property type="match status" value="1"/>
</dbReference>
<proteinExistence type="predicted"/>
<evidence type="ECO:0000313" key="5">
    <source>
        <dbReference type="Proteomes" id="UP001501285"/>
    </source>
</evidence>
<dbReference type="SUPFAM" id="SSF53720">
    <property type="entry name" value="ALDH-like"/>
    <property type="match status" value="1"/>
</dbReference>
<evidence type="ECO:0000256" key="1">
    <source>
        <dbReference type="ARBA" id="ARBA00023002"/>
    </source>
</evidence>
<dbReference type="CDD" id="cd07129">
    <property type="entry name" value="ALDH_KGSADH"/>
    <property type="match status" value="1"/>
</dbReference>
<name>A0ABP5FU61_9MICO</name>
<gene>
    <name evidence="4" type="ORF">GCM10009740_22910</name>
</gene>
<dbReference type="InterPro" id="IPR015590">
    <property type="entry name" value="Aldehyde_DH_dom"/>
</dbReference>
<dbReference type="InterPro" id="IPR050740">
    <property type="entry name" value="Aldehyde_DH_Superfamily"/>
</dbReference>
<sequence length="510" mass="53240">MNSASPETTTPSASSTPEAEIEHAVDDVVERASRAFDAVSAREPAVLAAGLDAAAEALEIHADELIELAASETGLTTARLTGELRRTRVQLRLFARVAERGDHLDVRIDPHDPDFALGVPRDDLRRVLMPVGPVAVFAASNFPFAFSVAGGDTAAALAAGCTVVVKAHPGHPLLSRRVCDIVALALVEAGLPEGTLQLVEGQDAGIALLRHPGTRAASFTGSLHAGRFLAHVAASRPDPIPFFGELGSVNPVVVTRAGLQASRDHLAAGFVASVSGSAGQLCTKPGFLLVPSGWGLDNGLSAAAAEVPEHRLLNPGIANGYAARRDAILDTDGVRVVHEGSLRRDESGQGWATPTLVAVSLETLRAHRDTLLDEAFGPLSIVVEYDENADLPAALLELFPGNLTSTLHAGHDETGPDVQAIVRTMARTSGRVLLRGWPTGVAVTPAMQHGGPWPATTTDATSVGTAAIARFLRGVAFQGAPDALLPPSVRDANPWHVPQSRCAAGESIRW</sequence>
<comment type="caution">
    <text evidence="4">The sequence shown here is derived from an EMBL/GenBank/DDBJ whole genome shotgun (WGS) entry which is preliminary data.</text>
</comment>
<dbReference type="PANTHER" id="PTHR43353">
    <property type="entry name" value="SUCCINATE-SEMIALDEHYDE DEHYDROGENASE, MITOCHONDRIAL"/>
    <property type="match status" value="1"/>
</dbReference>
<feature type="domain" description="Aldehyde dehydrogenase" evidence="3">
    <location>
        <begin position="17"/>
        <end position="390"/>
    </location>
</feature>
<keyword evidence="5" id="KW-1185">Reference proteome</keyword>
<dbReference type="Gene3D" id="3.40.605.10">
    <property type="entry name" value="Aldehyde Dehydrogenase, Chain A, domain 1"/>
    <property type="match status" value="2"/>
</dbReference>
<dbReference type="RefSeq" id="WP_343991376.1">
    <property type="nucleotide sequence ID" value="NZ_BAAANB010000021.1"/>
</dbReference>
<evidence type="ECO:0000313" key="4">
    <source>
        <dbReference type="EMBL" id="GAA2032275.1"/>
    </source>
</evidence>
<accession>A0ABP5FU61</accession>
<dbReference type="InterPro" id="IPR044151">
    <property type="entry name" value="ALDH_KGSADH"/>
</dbReference>
<evidence type="ECO:0000259" key="3">
    <source>
        <dbReference type="Pfam" id="PF00171"/>
    </source>
</evidence>
<dbReference type="Proteomes" id="UP001501285">
    <property type="component" value="Unassembled WGS sequence"/>
</dbReference>
<dbReference type="EMBL" id="BAAANB010000021">
    <property type="protein sequence ID" value="GAA2032275.1"/>
    <property type="molecule type" value="Genomic_DNA"/>
</dbReference>
<feature type="region of interest" description="Disordered" evidence="2">
    <location>
        <begin position="1"/>
        <end position="22"/>
    </location>
</feature>